<dbReference type="InterPro" id="IPR019273">
    <property type="entry name" value="Lunapark_Znf"/>
</dbReference>
<evidence type="ECO:0000256" key="2">
    <source>
        <dbReference type="SAM" id="MobiDB-lite"/>
    </source>
</evidence>
<dbReference type="GO" id="GO:0098826">
    <property type="term" value="C:endoplasmic reticulum tubular network membrane"/>
    <property type="evidence" value="ECO:0007669"/>
    <property type="project" value="UniProtKB-UniRule"/>
</dbReference>
<feature type="region of interest" description="Disordered" evidence="2">
    <location>
        <begin position="286"/>
        <end position="358"/>
    </location>
</feature>
<feature type="domain" description="Lunapark zinc ribbon" evidence="3">
    <location>
        <begin position="220"/>
        <end position="276"/>
    </location>
</feature>
<dbReference type="Proteomes" id="UP000521943">
    <property type="component" value="Unassembled WGS sequence"/>
</dbReference>
<dbReference type="PANTHER" id="PTHR22166:SF12">
    <property type="entry name" value="ENDOPLASMIC RETICULUM JUNCTION FORMATION PROTEIN LUNAPARK"/>
    <property type="match status" value="1"/>
</dbReference>
<name>A0A8H6HRD4_9AGAR</name>
<proteinExistence type="inferred from homology"/>
<dbReference type="OrthoDB" id="1725934at2759"/>
<dbReference type="GO" id="GO:1903373">
    <property type="term" value="P:positive regulation of endoplasmic reticulum tubular network organization"/>
    <property type="evidence" value="ECO:0007669"/>
    <property type="project" value="UniProtKB-UniRule"/>
</dbReference>
<sequence>MSFLKRWFSKKPEEDYETILANLANDVQNRQVKLSEIRLRERRSSLLVTLYTLAAWVAYVSLWYLEVVPNIGPQRTRRDVTVSKALKALPVVIGPIVILFIRRIVQLWYERKGNAEEKSLQKLMKLRREKVEEIKKKTNYYTTRDLLQKYDESAPAEATPLRRRNPAPGQPVPGALFSTPQQPQLRPANPNIPQTPAKPLDPRLTALSPSFPIAPPRKQWYDKVADALLGDEDNSFASPSSRYALICEKCFTHNGLVKESMWEDAQFICPKCGHFNASARSKKQARISATTTTSASGAATNMPSTPAGISRMSPSASPSPPHGNSISSHGRRRGLEEEAARDGGPDLPTTDSMEVDDL</sequence>
<feature type="compositionally biased region" description="Basic and acidic residues" evidence="2">
    <location>
        <begin position="333"/>
        <end position="344"/>
    </location>
</feature>
<keyword evidence="1" id="KW-0863">Zinc-finger</keyword>
<keyword evidence="1" id="KW-0479">Metal-binding</keyword>
<dbReference type="GO" id="GO:0008270">
    <property type="term" value="F:zinc ion binding"/>
    <property type="evidence" value="ECO:0007669"/>
    <property type="project" value="UniProtKB-KW"/>
</dbReference>
<evidence type="ECO:0000256" key="1">
    <source>
        <dbReference type="RuleBase" id="RU367073"/>
    </source>
</evidence>
<dbReference type="PANTHER" id="PTHR22166">
    <property type="entry name" value="ENDOPLASMIC RETICULUM JUNCTION FORMATION PROTEIN LUNAPARK"/>
    <property type="match status" value="1"/>
</dbReference>
<keyword evidence="1" id="KW-0812">Transmembrane</keyword>
<evidence type="ECO:0000313" key="5">
    <source>
        <dbReference type="Proteomes" id="UP000521943"/>
    </source>
</evidence>
<evidence type="ECO:0000259" key="3">
    <source>
        <dbReference type="Pfam" id="PF10058"/>
    </source>
</evidence>
<comment type="domain">
    <text evidence="1">The C4-type zinc finger motif is necessary both for its ER three-way tubular junction localization and formation.</text>
</comment>
<gene>
    <name evidence="4" type="ORF">DFP72DRAFT_991491</name>
</gene>
<keyword evidence="1" id="KW-0862">Zinc</keyword>
<keyword evidence="5" id="KW-1185">Reference proteome</keyword>
<feature type="compositionally biased region" description="Low complexity" evidence="2">
    <location>
        <begin position="288"/>
        <end position="300"/>
    </location>
</feature>
<comment type="function">
    <text evidence="1">Plays a role in determining ER morphology.</text>
</comment>
<organism evidence="4 5">
    <name type="scientific">Ephemerocybe angulata</name>
    <dbReference type="NCBI Taxonomy" id="980116"/>
    <lineage>
        <taxon>Eukaryota</taxon>
        <taxon>Fungi</taxon>
        <taxon>Dikarya</taxon>
        <taxon>Basidiomycota</taxon>
        <taxon>Agaricomycotina</taxon>
        <taxon>Agaricomycetes</taxon>
        <taxon>Agaricomycetidae</taxon>
        <taxon>Agaricales</taxon>
        <taxon>Agaricineae</taxon>
        <taxon>Psathyrellaceae</taxon>
        <taxon>Ephemerocybe</taxon>
    </lineage>
</organism>
<comment type="subcellular location">
    <subcellularLocation>
        <location evidence="1">Endoplasmic reticulum membrane</location>
        <topology evidence="1">Multi-pass membrane protein</topology>
    </subcellularLocation>
</comment>
<dbReference type="GO" id="GO:0071788">
    <property type="term" value="P:endoplasmic reticulum tubular network maintenance"/>
    <property type="evidence" value="ECO:0007669"/>
    <property type="project" value="UniProtKB-UniRule"/>
</dbReference>
<keyword evidence="1" id="KW-0256">Endoplasmic reticulum</keyword>
<accession>A0A8H6HRD4</accession>
<protein>
    <recommendedName>
        <fullName evidence="1">Endoplasmic reticulum junction formation protein lunapark</fullName>
    </recommendedName>
</protein>
<comment type="caution">
    <text evidence="4">The sequence shown here is derived from an EMBL/GenBank/DDBJ whole genome shotgun (WGS) entry which is preliminary data.</text>
</comment>
<evidence type="ECO:0000313" key="4">
    <source>
        <dbReference type="EMBL" id="KAF6751027.1"/>
    </source>
</evidence>
<dbReference type="Pfam" id="PF10058">
    <property type="entry name" value="Zn_ribbon_10"/>
    <property type="match status" value="1"/>
</dbReference>
<dbReference type="AlphaFoldDB" id="A0A8H6HRD4"/>
<reference evidence="4 5" key="1">
    <citation type="submission" date="2020-07" db="EMBL/GenBank/DDBJ databases">
        <title>Comparative genomics of pyrophilous fungi reveals a link between fire events and developmental genes.</title>
        <authorList>
            <consortium name="DOE Joint Genome Institute"/>
            <person name="Steindorff A.S."/>
            <person name="Carver A."/>
            <person name="Calhoun S."/>
            <person name="Stillman K."/>
            <person name="Liu H."/>
            <person name="Lipzen A."/>
            <person name="Pangilinan J."/>
            <person name="Labutti K."/>
            <person name="Bruns T.D."/>
            <person name="Grigoriev I.V."/>
        </authorList>
    </citation>
    <scope>NUCLEOTIDE SEQUENCE [LARGE SCALE GENOMIC DNA]</scope>
    <source>
        <strain evidence="4 5">CBS 144469</strain>
    </source>
</reference>
<comment type="similarity">
    <text evidence="1">Belongs to the lunapark family.</text>
</comment>
<dbReference type="InterPro" id="IPR040115">
    <property type="entry name" value="Lnp"/>
</dbReference>
<keyword evidence="1" id="KW-0472">Membrane</keyword>
<feature type="region of interest" description="Disordered" evidence="2">
    <location>
        <begin position="155"/>
        <end position="201"/>
    </location>
</feature>
<feature type="transmembrane region" description="Helical" evidence="1">
    <location>
        <begin position="85"/>
        <end position="105"/>
    </location>
</feature>
<dbReference type="EMBL" id="JACGCI010000053">
    <property type="protein sequence ID" value="KAF6751027.1"/>
    <property type="molecule type" value="Genomic_DNA"/>
</dbReference>
<feature type="transmembrane region" description="Helical" evidence="1">
    <location>
        <begin position="46"/>
        <end position="65"/>
    </location>
</feature>
<keyword evidence="1" id="KW-1133">Transmembrane helix</keyword>